<feature type="transmembrane region" description="Helical" evidence="1">
    <location>
        <begin position="6"/>
        <end position="24"/>
    </location>
</feature>
<evidence type="ECO:0000256" key="1">
    <source>
        <dbReference type="SAM" id="Phobius"/>
    </source>
</evidence>
<keyword evidence="1" id="KW-0472">Membrane</keyword>
<evidence type="ECO:0000313" key="3">
    <source>
        <dbReference type="Proteomes" id="UP001606210"/>
    </source>
</evidence>
<keyword evidence="3" id="KW-1185">Reference proteome</keyword>
<feature type="transmembrane region" description="Helical" evidence="1">
    <location>
        <begin position="176"/>
        <end position="196"/>
    </location>
</feature>
<organism evidence="2 3">
    <name type="scientific">Pelomonas parva</name>
    <dbReference type="NCBI Taxonomy" id="3299032"/>
    <lineage>
        <taxon>Bacteria</taxon>
        <taxon>Pseudomonadati</taxon>
        <taxon>Pseudomonadota</taxon>
        <taxon>Betaproteobacteria</taxon>
        <taxon>Burkholderiales</taxon>
        <taxon>Sphaerotilaceae</taxon>
        <taxon>Roseateles</taxon>
    </lineage>
</organism>
<comment type="caution">
    <text evidence="2">The sequence shown here is derived from an EMBL/GenBank/DDBJ whole genome shotgun (WGS) entry which is preliminary data.</text>
</comment>
<name>A0ABW7F900_9BURK</name>
<keyword evidence="1" id="KW-1133">Transmembrane helix</keyword>
<dbReference type="Proteomes" id="UP001606210">
    <property type="component" value="Unassembled WGS sequence"/>
</dbReference>
<proteinExistence type="predicted"/>
<dbReference type="RefSeq" id="WP_394483515.1">
    <property type="nucleotide sequence ID" value="NZ_JBIGHV010000011.1"/>
</dbReference>
<dbReference type="EMBL" id="JBIGHV010000011">
    <property type="protein sequence ID" value="MFG6433097.1"/>
    <property type="molecule type" value="Genomic_DNA"/>
</dbReference>
<gene>
    <name evidence="2" type="ORF">ACG00Y_24500</name>
</gene>
<evidence type="ECO:0000313" key="2">
    <source>
        <dbReference type="EMBL" id="MFG6433097.1"/>
    </source>
</evidence>
<reference evidence="2 3" key="1">
    <citation type="submission" date="2024-08" db="EMBL/GenBank/DDBJ databases">
        <authorList>
            <person name="Lu H."/>
        </authorList>
    </citation>
    <scope>NUCLEOTIDE SEQUENCE [LARGE SCALE GENOMIC DNA]</scope>
    <source>
        <strain evidence="2 3">LYH14W</strain>
    </source>
</reference>
<accession>A0ABW7F900</accession>
<sequence length="350" mass="37956">MSQVFTGLQLALVGALALLMVSLWRHQRRTKRGQDELLKVWAPRLGSHRWFRVNVSRPAAYARILKLQPFEGKGLLIDEGKQVRVVAVLGNGERLERTLPVAADAIRWVGNASLSSGNLHWLALGYVDDSVMVCADTGMNALLSREATSDILRALLPGQPLAAGALQEFALEKNRASLAVAVLFVGVLCLTLGDMAFSEHELLAPRSLYIYTALLGMVGLLAYPALHRSRVPAREAMVLSGLLAVALGGGLTRGALRLDQWLAGGAVATAYKLEGRAHLTPLQPGPPVVTLRQVHEYWDQFDPGTVHQLDIVHGPLGLWQLDRRQLNAVTRDWYQRSEGAASAPAGAAAQ</sequence>
<protein>
    <submittedName>
        <fullName evidence="2">Uncharacterized protein</fullName>
    </submittedName>
</protein>
<keyword evidence="1" id="KW-0812">Transmembrane</keyword>
<feature type="transmembrane region" description="Helical" evidence="1">
    <location>
        <begin position="208"/>
        <end position="226"/>
    </location>
</feature>